<dbReference type="CDD" id="cd06225">
    <property type="entry name" value="HAMP"/>
    <property type="match status" value="1"/>
</dbReference>
<protein>
    <recommendedName>
        <fullName evidence="14">Sensor histidine kinase MtrB</fullName>
        <ecNumber evidence="3">2.7.13.3</ecNumber>
    </recommendedName>
    <alternativeName>
        <fullName evidence="15">Sensor-like histidine kinase SenX3</fullName>
    </alternativeName>
</protein>
<keyword evidence="20" id="KW-1185">Reference proteome</keyword>
<dbReference type="SUPFAM" id="SSF55874">
    <property type="entry name" value="ATPase domain of HSP90 chaperone/DNA topoisomerase II/histidine kinase"/>
    <property type="match status" value="1"/>
</dbReference>
<dbReference type="AlphaFoldDB" id="A0A542ZU90"/>
<comment type="subcellular location">
    <subcellularLocation>
        <location evidence="2">Cell membrane</location>
        <topology evidence="2">Multi-pass membrane protein</topology>
    </subcellularLocation>
</comment>
<dbReference type="InterPro" id="IPR050351">
    <property type="entry name" value="BphY/WalK/GraS-like"/>
</dbReference>
<gene>
    <name evidence="19" type="ORF">FB461_0404</name>
</gene>
<dbReference type="GO" id="GO:0005886">
    <property type="term" value="C:plasma membrane"/>
    <property type="evidence" value="ECO:0007669"/>
    <property type="project" value="UniProtKB-SubCell"/>
</dbReference>
<evidence type="ECO:0000256" key="15">
    <source>
        <dbReference type="ARBA" id="ARBA00039401"/>
    </source>
</evidence>
<dbReference type="SMART" id="SM00387">
    <property type="entry name" value="HATPase_c"/>
    <property type="match status" value="1"/>
</dbReference>
<evidence type="ECO:0000256" key="2">
    <source>
        <dbReference type="ARBA" id="ARBA00004651"/>
    </source>
</evidence>
<comment type="catalytic activity">
    <reaction evidence="1">
        <text>ATP + protein L-histidine = ADP + protein N-phospho-L-histidine.</text>
        <dbReference type="EC" id="2.7.13.3"/>
    </reaction>
</comment>
<keyword evidence="6" id="KW-0808">Transferase</keyword>
<dbReference type="PANTHER" id="PTHR42878">
    <property type="entry name" value="TWO-COMPONENT HISTIDINE KINASE"/>
    <property type="match status" value="1"/>
</dbReference>
<dbReference type="PROSITE" id="PS50885">
    <property type="entry name" value="HAMP"/>
    <property type="match status" value="1"/>
</dbReference>
<evidence type="ECO:0000313" key="19">
    <source>
        <dbReference type="EMBL" id="TQL63925.1"/>
    </source>
</evidence>
<evidence type="ECO:0000256" key="13">
    <source>
        <dbReference type="ARBA" id="ARBA00023136"/>
    </source>
</evidence>
<organism evidence="19 20">
    <name type="scientific">Rarobacter faecitabidus</name>
    <dbReference type="NCBI Taxonomy" id="13243"/>
    <lineage>
        <taxon>Bacteria</taxon>
        <taxon>Bacillati</taxon>
        <taxon>Actinomycetota</taxon>
        <taxon>Actinomycetes</taxon>
        <taxon>Micrococcales</taxon>
        <taxon>Rarobacteraceae</taxon>
        <taxon>Rarobacter</taxon>
    </lineage>
</organism>
<dbReference type="GO" id="GO:0030295">
    <property type="term" value="F:protein kinase activator activity"/>
    <property type="evidence" value="ECO:0007669"/>
    <property type="project" value="TreeGrafter"/>
</dbReference>
<feature type="transmembrane region" description="Helical" evidence="16">
    <location>
        <begin position="167"/>
        <end position="186"/>
    </location>
</feature>
<dbReference type="EMBL" id="VFOS01000001">
    <property type="protein sequence ID" value="TQL63925.1"/>
    <property type="molecule type" value="Genomic_DNA"/>
</dbReference>
<feature type="transmembrane region" description="Helical" evidence="16">
    <location>
        <begin position="21"/>
        <end position="44"/>
    </location>
</feature>
<dbReference type="GO" id="GO:0000155">
    <property type="term" value="F:phosphorelay sensor kinase activity"/>
    <property type="evidence" value="ECO:0007669"/>
    <property type="project" value="InterPro"/>
</dbReference>
<dbReference type="EC" id="2.7.13.3" evidence="3"/>
<evidence type="ECO:0000313" key="20">
    <source>
        <dbReference type="Proteomes" id="UP000315389"/>
    </source>
</evidence>
<dbReference type="InterPro" id="IPR003594">
    <property type="entry name" value="HATPase_dom"/>
</dbReference>
<dbReference type="Proteomes" id="UP000315389">
    <property type="component" value="Unassembled WGS sequence"/>
</dbReference>
<dbReference type="InterPro" id="IPR004358">
    <property type="entry name" value="Sig_transdc_His_kin-like_C"/>
</dbReference>
<reference evidence="19 20" key="1">
    <citation type="submission" date="2019-06" db="EMBL/GenBank/DDBJ databases">
        <title>Sequencing the genomes of 1000 actinobacteria strains.</title>
        <authorList>
            <person name="Klenk H.-P."/>
        </authorList>
    </citation>
    <scope>NUCLEOTIDE SEQUENCE [LARGE SCALE GENOMIC DNA]</scope>
    <source>
        <strain evidence="19 20">DSM 4813</strain>
    </source>
</reference>
<evidence type="ECO:0000256" key="7">
    <source>
        <dbReference type="ARBA" id="ARBA00022692"/>
    </source>
</evidence>
<feature type="domain" description="Histidine kinase" evidence="17">
    <location>
        <begin position="290"/>
        <end position="507"/>
    </location>
</feature>
<keyword evidence="4" id="KW-1003">Cell membrane</keyword>
<evidence type="ECO:0000256" key="1">
    <source>
        <dbReference type="ARBA" id="ARBA00000085"/>
    </source>
</evidence>
<dbReference type="InterPro" id="IPR005467">
    <property type="entry name" value="His_kinase_dom"/>
</dbReference>
<dbReference type="InterPro" id="IPR003660">
    <property type="entry name" value="HAMP_dom"/>
</dbReference>
<evidence type="ECO:0000259" key="17">
    <source>
        <dbReference type="PROSITE" id="PS50109"/>
    </source>
</evidence>
<dbReference type="FunFam" id="1.10.287.130:FF:000010">
    <property type="entry name" value="Two-component sensor histidine kinase"/>
    <property type="match status" value="1"/>
</dbReference>
<dbReference type="PRINTS" id="PR00344">
    <property type="entry name" value="BCTRLSENSOR"/>
</dbReference>
<evidence type="ECO:0000256" key="5">
    <source>
        <dbReference type="ARBA" id="ARBA00022553"/>
    </source>
</evidence>
<dbReference type="GO" id="GO:0000156">
    <property type="term" value="F:phosphorelay response regulator activity"/>
    <property type="evidence" value="ECO:0007669"/>
    <property type="project" value="TreeGrafter"/>
</dbReference>
<accession>A0A542ZU90</accession>
<sequence>MRDRARIPVLRRFLASWRSSLQAKVLASVLAMTLISLAVVTALMSSTIRDGIVNQRRQSVLTESARSITGVRALLNSSAASNSTQIQQLLQDTIGTLQSGAGGQRDVFLWRMREQPTPQITVNDVSSDPDLGGLITPELRAAVARDAESAHWQSIAIADGDSMLPGMVVGAAIEVPVAGTFELYLMYSLDAEQRTLTFIQRVLIVSIAALTGVLVLITWLVTRQVVRPIVAVSSAAERIADGHLDERLPVRGSDEVAALESSFNAMAASLQDQIERLAHLSALQRRFVSDVSHELRTPLTTVRMAVDLLHDERDEFPRATRRSVELLKDQIDRFESLLTDLLEISRFDAGAAHLDVDARDVASMVRGIIEGMMPLADNEGVVIELKTPLDRVVCELDTVRFERIIRNLLANAIEHAEGKPVEVEIAQTTSAIAVRVRDHGVGLSESDLTHVFDRFWRGDPARARTTGGTGLGLSISLEDALLHNGRLEVAGAPGEGATFLLTLPKNSATPILDAPLLVRDPAPEPLRYDTIISLEDVVIPHDDVQPQGGNE</sequence>
<dbReference type="Pfam" id="PF00512">
    <property type="entry name" value="HisKA"/>
    <property type="match status" value="1"/>
</dbReference>
<feature type="transmembrane region" description="Helical" evidence="16">
    <location>
        <begin position="198"/>
        <end position="221"/>
    </location>
</feature>
<dbReference type="InterPro" id="IPR036890">
    <property type="entry name" value="HATPase_C_sf"/>
</dbReference>
<keyword evidence="11 16" id="KW-1133">Transmembrane helix</keyword>
<dbReference type="Gene3D" id="3.30.565.10">
    <property type="entry name" value="Histidine kinase-like ATPase, C-terminal domain"/>
    <property type="match status" value="1"/>
</dbReference>
<dbReference type="InterPro" id="IPR036097">
    <property type="entry name" value="HisK_dim/P_sf"/>
</dbReference>
<dbReference type="NCBIfam" id="NF040691">
    <property type="entry name" value="MtrAB_MtrB"/>
    <property type="match status" value="1"/>
</dbReference>
<dbReference type="SUPFAM" id="SSF47384">
    <property type="entry name" value="Homodimeric domain of signal transducing histidine kinase"/>
    <property type="match status" value="1"/>
</dbReference>
<evidence type="ECO:0000256" key="11">
    <source>
        <dbReference type="ARBA" id="ARBA00022989"/>
    </source>
</evidence>
<comment type="caution">
    <text evidence="19">The sequence shown here is derived from an EMBL/GenBank/DDBJ whole genome shotgun (WGS) entry which is preliminary data.</text>
</comment>
<keyword evidence="12" id="KW-0902">Two-component regulatory system</keyword>
<dbReference type="Pfam" id="PF02518">
    <property type="entry name" value="HATPase_c"/>
    <property type="match status" value="1"/>
</dbReference>
<dbReference type="SMART" id="SM00304">
    <property type="entry name" value="HAMP"/>
    <property type="match status" value="1"/>
</dbReference>
<evidence type="ECO:0000256" key="16">
    <source>
        <dbReference type="SAM" id="Phobius"/>
    </source>
</evidence>
<dbReference type="PROSITE" id="PS50109">
    <property type="entry name" value="HIS_KIN"/>
    <property type="match status" value="1"/>
</dbReference>
<dbReference type="GO" id="GO:0005524">
    <property type="term" value="F:ATP binding"/>
    <property type="evidence" value="ECO:0007669"/>
    <property type="project" value="UniProtKB-KW"/>
</dbReference>
<dbReference type="Gene3D" id="1.10.287.130">
    <property type="match status" value="1"/>
</dbReference>
<keyword evidence="8" id="KW-0547">Nucleotide-binding</keyword>
<evidence type="ECO:0000256" key="10">
    <source>
        <dbReference type="ARBA" id="ARBA00022840"/>
    </source>
</evidence>
<dbReference type="Gene3D" id="6.10.340.10">
    <property type="match status" value="1"/>
</dbReference>
<keyword evidence="13 16" id="KW-0472">Membrane</keyword>
<keyword evidence="9 19" id="KW-0418">Kinase</keyword>
<dbReference type="CDD" id="cd00075">
    <property type="entry name" value="HATPase"/>
    <property type="match status" value="1"/>
</dbReference>
<dbReference type="Pfam" id="PF00672">
    <property type="entry name" value="HAMP"/>
    <property type="match status" value="1"/>
</dbReference>
<evidence type="ECO:0000256" key="3">
    <source>
        <dbReference type="ARBA" id="ARBA00012438"/>
    </source>
</evidence>
<dbReference type="CDD" id="cd00082">
    <property type="entry name" value="HisKA"/>
    <property type="match status" value="1"/>
</dbReference>
<dbReference type="PANTHER" id="PTHR42878:SF7">
    <property type="entry name" value="SENSOR HISTIDINE KINASE GLRK"/>
    <property type="match status" value="1"/>
</dbReference>
<evidence type="ECO:0000256" key="6">
    <source>
        <dbReference type="ARBA" id="ARBA00022679"/>
    </source>
</evidence>
<feature type="domain" description="HAMP" evidence="18">
    <location>
        <begin position="223"/>
        <end position="275"/>
    </location>
</feature>
<proteinExistence type="predicted"/>
<name>A0A542ZU90_RARFA</name>
<evidence type="ECO:0000256" key="14">
    <source>
        <dbReference type="ARBA" id="ARBA00035305"/>
    </source>
</evidence>
<keyword evidence="10" id="KW-0067">ATP-binding</keyword>
<dbReference type="GO" id="GO:0007234">
    <property type="term" value="P:osmosensory signaling via phosphorelay pathway"/>
    <property type="evidence" value="ECO:0007669"/>
    <property type="project" value="TreeGrafter"/>
</dbReference>
<dbReference type="SUPFAM" id="SSF158472">
    <property type="entry name" value="HAMP domain-like"/>
    <property type="match status" value="1"/>
</dbReference>
<evidence type="ECO:0000256" key="12">
    <source>
        <dbReference type="ARBA" id="ARBA00023012"/>
    </source>
</evidence>
<evidence type="ECO:0000259" key="18">
    <source>
        <dbReference type="PROSITE" id="PS50885"/>
    </source>
</evidence>
<dbReference type="InterPro" id="IPR003661">
    <property type="entry name" value="HisK_dim/P_dom"/>
</dbReference>
<dbReference type="FunFam" id="3.30.565.10:FF:000013">
    <property type="entry name" value="Two-component sensor histidine kinase"/>
    <property type="match status" value="1"/>
</dbReference>
<evidence type="ECO:0000256" key="8">
    <source>
        <dbReference type="ARBA" id="ARBA00022741"/>
    </source>
</evidence>
<dbReference type="InterPro" id="IPR047669">
    <property type="entry name" value="MtrAB_MtrB"/>
</dbReference>
<evidence type="ECO:0000256" key="9">
    <source>
        <dbReference type="ARBA" id="ARBA00022777"/>
    </source>
</evidence>
<keyword evidence="5" id="KW-0597">Phosphoprotein</keyword>
<dbReference type="SMART" id="SM00388">
    <property type="entry name" value="HisKA"/>
    <property type="match status" value="1"/>
</dbReference>
<keyword evidence="7 16" id="KW-0812">Transmembrane</keyword>
<evidence type="ECO:0000256" key="4">
    <source>
        <dbReference type="ARBA" id="ARBA00022475"/>
    </source>
</evidence>